<dbReference type="RefSeq" id="XP_024580489.1">
    <property type="nucleotide sequence ID" value="XM_024730187.1"/>
</dbReference>
<evidence type="ECO:0000313" key="7">
    <source>
        <dbReference type="EMBL" id="CEG44120.1"/>
    </source>
</evidence>
<dbReference type="AlphaFoldDB" id="A0A0P1AS75"/>
<keyword evidence="3 6" id="KW-0812">Transmembrane</keyword>
<dbReference type="InterPro" id="IPR007014">
    <property type="entry name" value="FUN14"/>
</dbReference>
<evidence type="ECO:0000256" key="5">
    <source>
        <dbReference type="ARBA" id="ARBA00023136"/>
    </source>
</evidence>
<keyword evidence="5 6" id="KW-0472">Membrane</keyword>
<protein>
    <submittedName>
        <fullName evidence="7">Predicted membrane protein</fullName>
    </submittedName>
</protein>
<dbReference type="GeneID" id="36409438"/>
<organism evidence="7 8">
    <name type="scientific">Plasmopara halstedii</name>
    <name type="common">Downy mildew of sunflower</name>
    <dbReference type="NCBI Taxonomy" id="4781"/>
    <lineage>
        <taxon>Eukaryota</taxon>
        <taxon>Sar</taxon>
        <taxon>Stramenopiles</taxon>
        <taxon>Oomycota</taxon>
        <taxon>Peronosporomycetes</taxon>
        <taxon>Peronosporales</taxon>
        <taxon>Peronosporaceae</taxon>
        <taxon>Plasmopara</taxon>
    </lineage>
</organism>
<evidence type="ECO:0000256" key="3">
    <source>
        <dbReference type="ARBA" id="ARBA00022692"/>
    </source>
</evidence>
<dbReference type="PANTHER" id="PTHR21346:SF0">
    <property type="entry name" value="RE45833P"/>
    <property type="match status" value="1"/>
</dbReference>
<keyword evidence="4 6" id="KW-1133">Transmembrane helix</keyword>
<keyword evidence="8" id="KW-1185">Reference proteome</keyword>
<proteinExistence type="inferred from homology"/>
<sequence length="244" mass="26997">MLCTLVSSALIRNNNLLTTLRRTRTIPLKFHAKDAQRNAAVILHFRNLELQREQCIYERSNANVLNYWNSAAVAISGFGALGLLEKQHLTTCASSNEDDEDTVERTKKKLKELSIVAIAQLAAFLSENNNERKRVEEFLVAGKGGQIAWGFCMGTFIGFALKKVSKIGAVAIISLFMLLQYANYSGYFSVNCKKLERDVKKLFDLAKNGVVDTKDYKLAMRASESGLPAISGFAAGFIVGFRTG</sequence>
<comment type="subcellular location">
    <subcellularLocation>
        <location evidence="1">Membrane</location>
    </subcellularLocation>
</comment>
<evidence type="ECO:0000313" key="8">
    <source>
        <dbReference type="Proteomes" id="UP000054928"/>
    </source>
</evidence>
<feature type="transmembrane region" description="Helical" evidence="6">
    <location>
        <begin position="138"/>
        <end position="161"/>
    </location>
</feature>
<name>A0A0P1AS75_PLAHL</name>
<dbReference type="GO" id="GO:0000422">
    <property type="term" value="P:autophagy of mitochondrion"/>
    <property type="evidence" value="ECO:0007669"/>
    <property type="project" value="TreeGrafter"/>
</dbReference>
<evidence type="ECO:0000256" key="4">
    <source>
        <dbReference type="ARBA" id="ARBA00022989"/>
    </source>
</evidence>
<dbReference type="GO" id="GO:0005741">
    <property type="term" value="C:mitochondrial outer membrane"/>
    <property type="evidence" value="ECO:0007669"/>
    <property type="project" value="TreeGrafter"/>
</dbReference>
<dbReference type="Pfam" id="PF04930">
    <property type="entry name" value="FUN14"/>
    <property type="match status" value="1"/>
</dbReference>
<evidence type="ECO:0000256" key="2">
    <source>
        <dbReference type="ARBA" id="ARBA00009160"/>
    </source>
</evidence>
<feature type="transmembrane region" description="Helical" evidence="6">
    <location>
        <begin position="167"/>
        <end position="190"/>
    </location>
</feature>
<reference evidence="8" key="1">
    <citation type="submission" date="2014-09" db="EMBL/GenBank/DDBJ databases">
        <authorList>
            <person name="Sharma Rahul"/>
            <person name="Thines Marco"/>
        </authorList>
    </citation>
    <scope>NUCLEOTIDE SEQUENCE [LARGE SCALE GENOMIC DNA]</scope>
</reference>
<dbReference type="Proteomes" id="UP000054928">
    <property type="component" value="Unassembled WGS sequence"/>
</dbReference>
<accession>A0A0P1AS75</accession>
<dbReference type="OrthoDB" id="163794at2759"/>
<dbReference type="OMA" id="MYKSVMK"/>
<dbReference type="EMBL" id="CCYD01000810">
    <property type="protein sequence ID" value="CEG44120.1"/>
    <property type="molecule type" value="Genomic_DNA"/>
</dbReference>
<evidence type="ECO:0000256" key="6">
    <source>
        <dbReference type="SAM" id="Phobius"/>
    </source>
</evidence>
<dbReference type="PANTHER" id="PTHR21346">
    <property type="entry name" value="FUN14 DOMAIN CONTAINING"/>
    <property type="match status" value="1"/>
</dbReference>
<dbReference type="STRING" id="4781.A0A0P1AS75"/>
<evidence type="ECO:0000256" key="1">
    <source>
        <dbReference type="ARBA" id="ARBA00004370"/>
    </source>
</evidence>
<comment type="similarity">
    <text evidence="2">Belongs to the FUN14 family.</text>
</comment>